<feature type="transmembrane region" description="Helical" evidence="6">
    <location>
        <begin position="94"/>
        <end position="115"/>
    </location>
</feature>
<feature type="transmembrane region" description="Helical" evidence="6">
    <location>
        <begin position="426"/>
        <end position="451"/>
    </location>
</feature>
<dbReference type="eggNOG" id="arCOG02209">
    <property type="taxonomic scope" value="Archaea"/>
</dbReference>
<evidence type="ECO:0000256" key="4">
    <source>
        <dbReference type="ARBA" id="ARBA00022989"/>
    </source>
</evidence>
<feature type="transmembrane region" description="Helical" evidence="6">
    <location>
        <begin position="182"/>
        <end position="201"/>
    </location>
</feature>
<evidence type="ECO:0000256" key="6">
    <source>
        <dbReference type="SAM" id="Phobius"/>
    </source>
</evidence>
<reference evidence="7 8" key="1">
    <citation type="submission" date="2014-01" db="EMBL/GenBank/DDBJ databases">
        <authorList>
            <consortium name="DOE Joint Genome Institute"/>
            <person name="Anderson I."/>
            <person name="Huntemann M."/>
            <person name="Han J."/>
            <person name="Chen A."/>
            <person name="Kyrpides N."/>
            <person name="Mavromatis K."/>
            <person name="Markowitz V."/>
            <person name="Palaniappan K."/>
            <person name="Ivanova N."/>
            <person name="Schaumberg A."/>
            <person name="Pati A."/>
            <person name="Liolios K."/>
            <person name="Nordberg H.P."/>
            <person name="Cantor M.N."/>
            <person name="Hua S.X."/>
            <person name="Woyke T."/>
        </authorList>
    </citation>
    <scope>NUCLEOTIDE SEQUENCE [LARGE SCALE GENOMIC DNA]</scope>
    <source>
        <strain evidence="7 8">XH-48</strain>
        <plasmid evidence="8">3</plasmid>
    </source>
</reference>
<gene>
    <name evidence="7" type="ORF">HALLA_20810</name>
</gene>
<dbReference type="PANTHER" id="PTHR30250:SF11">
    <property type="entry name" value="O-ANTIGEN TRANSPORTER-RELATED"/>
    <property type="match status" value="1"/>
</dbReference>
<feature type="transmembrane region" description="Helical" evidence="6">
    <location>
        <begin position="457"/>
        <end position="478"/>
    </location>
</feature>
<dbReference type="Proteomes" id="UP000019024">
    <property type="component" value="Plasmid unnamed4"/>
</dbReference>
<keyword evidence="4 6" id="KW-1133">Transmembrane helix</keyword>
<dbReference type="OrthoDB" id="202076at2157"/>
<dbReference type="PANTHER" id="PTHR30250">
    <property type="entry name" value="PST FAMILY PREDICTED COLANIC ACID TRANSPORTER"/>
    <property type="match status" value="1"/>
</dbReference>
<feature type="transmembrane region" description="Helical" evidence="6">
    <location>
        <begin position="20"/>
        <end position="37"/>
    </location>
</feature>
<dbReference type="GO" id="GO:0005886">
    <property type="term" value="C:plasma membrane"/>
    <property type="evidence" value="ECO:0007669"/>
    <property type="project" value="UniProtKB-SubCell"/>
</dbReference>
<protein>
    <submittedName>
        <fullName evidence="7">Polysaccharide biosynthesis protein</fullName>
    </submittedName>
</protein>
<evidence type="ECO:0000313" key="7">
    <source>
        <dbReference type="EMBL" id="AHG02347.1"/>
    </source>
</evidence>
<dbReference type="RefSeq" id="WP_049955147.1">
    <property type="nucleotide sequence ID" value="NZ_CP007059.1"/>
</dbReference>
<feature type="transmembrane region" description="Helical" evidence="6">
    <location>
        <begin position="43"/>
        <end position="63"/>
    </location>
</feature>
<keyword evidence="8" id="KW-1185">Reference proteome</keyword>
<keyword evidence="5 6" id="KW-0472">Membrane</keyword>
<dbReference type="GeneID" id="25147677"/>
<feature type="transmembrane region" description="Helical" evidence="6">
    <location>
        <begin position="331"/>
        <end position="349"/>
    </location>
</feature>
<dbReference type="KEGG" id="hlr:HALLA_20810"/>
<proteinExistence type="predicted"/>
<dbReference type="PATRIC" id="fig|797299.3.peg.4022"/>
<comment type="subcellular location">
    <subcellularLocation>
        <location evidence="1">Cell membrane</location>
        <topology evidence="1">Multi-pass membrane protein</topology>
    </subcellularLocation>
</comment>
<keyword evidence="2" id="KW-1003">Cell membrane</keyword>
<organism evidence="7 8">
    <name type="scientific">Halostagnicola larsenii XH-48</name>
    <dbReference type="NCBI Taxonomy" id="797299"/>
    <lineage>
        <taxon>Archaea</taxon>
        <taxon>Methanobacteriati</taxon>
        <taxon>Methanobacteriota</taxon>
        <taxon>Stenosarchaea group</taxon>
        <taxon>Halobacteria</taxon>
        <taxon>Halobacteriales</taxon>
        <taxon>Natrialbaceae</taxon>
        <taxon>Halostagnicola</taxon>
    </lineage>
</organism>
<dbReference type="Pfam" id="PF01943">
    <property type="entry name" value="Polysacc_synt"/>
    <property type="match status" value="1"/>
</dbReference>
<feature type="transmembrane region" description="Helical" evidence="6">
    <location>
        <begin position="307"/>
        <end position="325"/>
    </location>
</feature>
<dbReference type="InterPro" id="IPR002797">
    <property type="entry name" value="Polysacc_synth"/>
</dbReference>
<dbReference type="InterPro" id="IPR050833">
    <property type="entry name" value="Poly_Biosynth_Transport"/>
</dbReference>
<feature type="transmembrane region" description="Helical" evidence="6">
    <location>
        <begin position="121"/>
        <end position="140"/>
    </location>
</feature>
<dbReference type="EMBL" id="CP007059">
    <property type="protein sequence ID" value="AHG02347.1"/>
    <property type="molecule type" value="Genomic_DNA"/>
</dbReference>
<evidence type="ECO:0000256" key="3">
    <source>
        <dbReference type="ARBA" id="ARBA00022692"/>
    </source>
</evidence>
<name>W0JYL9_9EURY</name>
<geneLocation type="plasmid" evidence="8">
    <name>3</name>
</geneLocation>
<keyword evidence="7" id="KW-0614">Plasmid</keyword>
<feature type="transmembrane region" description="Helical" evidence="6">
    <location>
        <begin position="396"/>
        <end position="414"/>
    </location>
</feature>
<evidence type="ECO:0000256" key="5">
    <source>
        <dbReference type="ARBA" id="ARBA00023136"/>
    </source>
</evidence>
<evidence type="ECO:0000313" key="8">
    <source>
        <dbReference type="Proteomes" id="UP000019024"/>
    </source>
</evidence>
<dbReference type="HOGENOM" id="CLU_022017_5_1_2"/>
<accession>W0JYL9</accession>
<evidence type="ECO:0000256" key="2">
    <source>
        <dbReference type="ARBA" id="ARBA00022475"/>
    </source>
</evidence>
<dbReference type="AlphaFoldDB" id="W0JYL9"/>
<dbReference type="CDD" id="cd13128">
    <property type="entry name" value="MATE_Wzx_like"/>
    <property type="match status" value="1"/>
</dbReference>
<evidence type="ECO:0000256" key="1">
    <source>
        <dbReference type="ARBA" id="ARBA00004651"/>
    </source>
</evidence>
<sequence>MSVREKVFDGFKATLGARVLNNVANGVLMLLMARVLLTPGEYGLLFLVIAIVAVLQLVADLGLSRSVARYVSDRKETDPGSIPFLIRTSLRYRFLMLAAVAGALILGRDVVAVLLDTPELSTLLVFGAGYLVCQSLYSYHNIIFQGFNRVELSAVVESVNIVLRVVAVVALTALGFGVAGALVGYAMGAVIATVVGAALLYRRFYRTYEDTGGSRELRNRLLRYSVPLTASHSANVLDRRIDTVLVGYFLTPVAVSYYVLAKQISEFVLVPAGSLGFSISPTYGEQKANDSLEEAARMYEATLRSVLILYVPAAVGIVLVAGPAVDLVFGTAYSGAAPVLQVFGVYVVFQAITAVTTNGLDYLGRAKDRAVAKLVTSVGNVVLNIVLIPIYGVVGAAYATVITFGIYTLVNVYVMHLELSLDGWRVVRSLALTTAVSGAMGVTVLVAMPYVSTIPTLAGVIALGVGIWAALAALSGLFDPRETVGLLT</sequence>
<feature type="transmembrane region" description="Helical" evidence="6">
    <location>
        <begin position="152"/>
        <end position="176"/>
    </location>
</feature>
<keyword evidence="3 6" id="KW-0812">Transmembrane</keyword>